<evidence type="ECO:0000256" key="8">
    <source>
        <dbReference type="ARBA" id="ARBA00022777"/>
    </source>
</evidence>
<evidence type="ECO:0000256" key="11">
    <source>
        <dbReference type="ARBA" id="ARBA00022958"/>
    </source>
</evidence>
<evidence type="ECO:0000259" key="14">
    <source>
        <dbReference type="Pfam" id="PF00294"/>
    </source>
</evidence>
<keyword evidence="12 13" id="KW-0119">Carbohydrate metabolism</keyword>
<feature type="binding site" evidence="13">
    <location>
        <begin position="251"/>
        <end position="252"/>
    </location>
    <ligand>
        <name>ATP</name>
        <dbReference type="ChEBI" id="CHEBI:30616"/>
    </ligand>
</feature>
<evidence type="ECO:0000256" key="9">
    <source>
        <dbReference type="ARBA" id="ARBA00022840"/>
    </source>
</evidence>
<comment type="similarity">
    <text evidence="13">Belongs to the carbohydrate kinase PfkB family. Ribokinase subfamily.</text>
</comment>
<evidence type="ECO:0000313" key="16">
    <source>
        <dbReference type="Proteomes" id="UP001156690"/>
    </source>
</evidence>
<feature type="binding site" evidence="13">
    <location>
        <position position="140"/>
    </location>
    <ligand>
        <name>substrate</name>
    </ligand>
</feature>
<comment type="caution">
    <text evidence="15">The sequence shown here is derived from an EMBL/GenBank/DDBJ whole genome shotgun (WGS) entry which is preliminary data.</text>
</comment>
<comment type="subcellular location">
    <subcellularLocation>
        <location evidence="13">Cytoplasm</location>
    </subcellularLocation>
</comment>
<feature type="binding site" evidence="13">
    <location>
        <begin position="220"/>
        <end position="225"/>
    </location>
    <ligand>
        <name>ATP</name>
        <dbReference type="ChEBI" id="CHEBI:30616"/>
    </ligand>
</feature>
<evidence type="ECO:0000256" key="13">
    <source>
        <dbReference type="HAMAP-Rule" id="MF_01987"/>
    </source>
</evidence>
<feature type="binding site" evidence="13">
    <location>
        <position position="184"/>
    </location>
    <ligand>
        <name>ATP</name>
        <dbReference type="ChEBI" id="CHEBI:30616"/>
    </ligand>
</feature>
<dbReference type="PANTHER" id="PTHR10584:SF166">
    <property type="entry name" value="RIBOKINASE"/>
    <property type="match status" value="1"/>
</dbReference>
<comment type="subunit">
    <text evidence="13">Homodimer.</text>
</comment>
<keyword evidence="7 13" id="KW-0547">Nucleotide-binding</keyword>
<comment type="cofactor">
    <cofactor evidence="13">
        <name>Mg(2+)</name>
        <dbReference type="ChEBI" id="CHEBI:18420"/>
    </cofactor>
    <text evidence="13">Requires a divalent cation, most likely magnesium in vivo, as an electrophilic catalyst to aid phosphoryl group transfer. It is the chelate of the metal and the nucleotide that is the actual substrate.</text>
</comment>
<dbReference type="RefSeq" id="WP_126606529.1">
    <property type="nucleotide sequence ID" value="NZ_AP025145.1"/>
</dbReference>
<dbReference type="EC" id="2.7.1.15" evidence="2 13"/>
<dbReference type="FunFam" id="3.40.1190.20:FF:000012">
    <property type="entry name" value="Ribokinase"/>
    <property type="match status" value="1"/>
</dbReference>
<feature type="binding site" evidence="13">
    <location>
        <position position="276"/>
    </location>
    <ligand>
        <name>ATP</name>
        <dbReference type="ChEBI" id="CHEBI:30616"/>
    </ligand>
</feature>
<comment type="catalytic activity">
    <reaction evidence="13">
        <text>D-ribose + ATP = D-ribose 5-phosphate + ADP + H(+)</text>
        <dbReference type="Rhea" id="RHEA:13697"/>
        <dbReference type="ChEBI" id="CHEBI:15378"/>
        <dbReference type="ChEBI" id="CHEBI:30616"/>
        <dbReference type="ChEBI" id="CHEBI:47013"/>
        <dbReference type="ChEBI" id="CHEBI:78346"/>
        <dbReference type="ChEBI" id="CHEBI:456216"/>
        <dbReference type="EC" id="2.7.1.15"/>
    </reaction>
</comment>
<comment type="activity regulation">
    <text evidence="13">Activated by a monovalent cation that binds near, but not in, the active site. The most likely occupant of the site in vivo is potassium. Ion binding induces a conformational change that may alter substrate affinity.</text>
</comment>
<protein>
    <recommendedName>
        <fullName evidence="3 13">Ribokinase</fullName>
        <shortName evidence="13">RK</shortName>
        <ecNumber evidence="2 13">2.7.1.15</ecNumber>
    </recommendedName>
</protein>
<feature type="binding site" evidence="13">
    <location>
        <begin position="11"/>
        <end position="13"/>
    </location>
    <ligand>
        <name>substrate</name>
    </ligand>
</feature>
<dbReference type="Pfam" id="PF00294">
    <property type="entry name" value="PfkB"/>
    <property type="match status" value="1"/>
</dbReference>
<dbReference type="GO" id="GO:0005829">
    <property type="term" value="C:cytosol"/>
    <property type="evidence" value="ECO:0007669"/>
    <property type="project" value="TreeGrafter"/>
</dbReference>
<keyword evidence="4 13" id="KW-0963">Cytoplasm</keyword>
<dbReference type="HAMAP" id="MF_01987">
    <property type="entry name" value="Ribokinase"/>
    <property type="match status" value="1"/>
</dbReference>
<evidence type="ECO:0000256" key="3">
    <source>
        <dbReference type="ARBA" id="ARBA00016943"/>
    </source>
</evidence>
<keyword evidence="10 13" id="KW-0460">Magnesium</keyword>
<evidence type="ECO:0000256" key="7">
    <source>
        <dbReference type="ARBA" id="ARBA00022741"/>
    </source>
</evidence>
<keyword evidence="8 13" id="KW-0418">Kinase</keyword>
<dbReference type="PROSITE" id="PS00583">
    <property type="entry name" value="PFKB_KINASES_1"/>
    <property type="match status" value="1"/>
</dbReference>
<evidence type="ECO:0000256" key="12">
    <source>
        <dbReference type="ARBA" id="ARBA00023277"/>
    </source>
</evidence>
<feature type="binding site" evidence="13">
    <location>
        <position position="246"/>
    </location>
    <ligand>
        <name>K(+)</name>
        <dbReference type="ChEBI" id="CHEBI:29103"/>
    </ligand>
</feature>
<proteinExistence type="inferred from homology"/>
<organism evidence="15 16">
    <name type="scientific">Vibrio penaeicida</name>
    <dbReference type="NCBI Taxonomy" id="104609"/>
    <lineage>
        <taxon>Bacteria</taxon>
        <taxon>Pseudomonadati</taxon>
        <taxon>Pseudomonadota</taxon>
        <taxon>Gammaproteobacteria</taxon>
        <taxon>Vibrionales</taxon>
        <taxon>Vibrionaceae</taxon>
        <taxon>Vibrio</taxon>
    </lineage>
</organism>
<evidence type="ECO:0000256" key="4">
    <source>
        <dbReference type="ARBA" id="ARBA00022490"/>
    </source>
</evidence>
<feature type="domain" description="Carbohydrate kinase PfkB" evidence="14">
    <location>
        <begin position="2"/>
        <end position="293"/>
    </location>
</feature>
<dbReference type="Proteomes" id="UP001156690">
    <property type="component" value="Unassembled WGS sequence"/>
</dbReference>
<feature type="binding site" evidence="13">
    <location>
        <position position="285"/>
    </location>
    <ligand>
        <name>K(+)</name>
        <dbReference type="ChEBI" id="CHEBI:29103"/>
    </ligand>
</feature>
<evidence type="ECO:0000256" key="1">
    <source>
        <dbReference type="ARBA" id="ARBA00005380"/>
    </source>
</evidence>
<dbReference type="GO" id="GO:0046872">
    <property type="term" value="F:metal ion binding"/>
    <property type="evidence" value="ECO:0007669"/>
    <property type="project" value="UniProtKB-KW"/>
</dbReference>
<keyword evidence="11 13" id="KW-0630">Potassium</keyword>
<dbReference type="InterPro" id="IPR011611">
    <property type="entry name" value="PfkB_dom"/>
</dbReference>
<dbReference type="GO" id="GO:0004747">
    <property type="term" value="F:ribokinase activity"/>
    <property type="evidence" value="ECO:0007669"/>
    <property type="project" value="UniProtKB-UniRule"/>
</dbReference>
<comment type="function">
    <text evidence="13">Catalyzes the phosphorylation of ribose at O-5 in a reaction requiring ATP and magnesium. The resulting D-ribose-5-phosphate can then be used either for sythesis of nucleotides, histidine, and tryptophan, or as a component of the pentose phosphate pathway.</text>
</comment>
<comment type="similarity">
    <text evidence="1">Belongs to the carbohydrate kinase pfkB family.</text>
</comment>
<feature type="binding site" evidence="13">
    <location>
        <position position="252"/>
    </location>
    <ligand>
        <name>substrate</name>
    </ligand>
</feature>
<evidence type="ECO:0000256" key="5">
    <source>
        <dbReference type="ARBA" id="ARBA00022679"/>
    </source>
</evidence>
<sequence>MNGIVVLGSINADHVLQVPTFPRPGETLKGRNYRVIAGGKGANQAVASTRLGAETHFIGCVGDDPFGLGIRKQYQSDGIDVSGIKVEPDCATGIAMIQVAESGENNICISAEANDHLTAKVVSGFADIIEQGDYLLVQLETPISGVEKAIDIAYSANKKVVLNPAPASVLPDSLLSKVDILTPNETEAQILTGIEVTDHLSASKAAQYLHQKGVLMVLITLGSKGVWVSQDGIGYLIPAFTVEAVDTTAAGDTFNGALIAGLTKGKSLEEAVVFAHAAAAISVTRFGAQTSIPFIAEVEAFLKNQGK</sequence>
<dbReference type="NCBIfam" id="NF008353">
    <property type="entry name" value="PRK11142.1"/>
    <property type="match status" value="1"/>
</dbReference>
<dbReference type="CDD" id="cd01174">
    <property type="entry name" value="ribokinase"/>
    <property type="match status" value="1"/>
</dbReference>
<dbReference type="InterPro" id="IPR002139">
    <property type="entry name" value="Ribo/fructo_kinase"/>
</dbReference>
<evidence type="ECO:0000256" key="6">
    <source>
        <dbReference type="ARBA" id="ARBA00022723"/>
    </source>
</evidence>
<reference evidence="16" key="1">
    <citation type="journal article" date="2019" name="Int. J. Syst. Evol. Microbiol.">
        <title>The Global Catalogue of Microorganisms (GCM) 10K type strain sequencing project: providing services to taxonomists for standard genome sequencing and annotation.</title>
        <authorList>
            <consortium name="The Broad Institute Genomics Platform"/>
            <consortium name="The Broad Institute Genome Sequencing Center for Infectious Disease"/>
            <person name="Wu L."/>
            <person name="Ma J."/>
        </authorList>
    </citation>
    <scope>NUCLEOTIDE SEQUENCE [LARGE SCALE GENOMIC DNA]</scope>
    <source>
        <strain evidence="16">NBRC 15640</strain>
    </source>
</reference>
<feature type="binding site" evidence="13">
    <location>
        <position position="248"/>
    </location>
    <ligand>
        <name>K(+)</name>
        <dbReference type="ChEBI" id="CHEBI:29103"/>
    </ligand>
</feature>
<keyword evidence="16" id="KW-1185">Reference proteome</keyword>
<name>A0AAV5NZR0_9VIBR</name>
<comment type="pathway">
    <text evidence="13">Carbohydrate metabolism; D-ribose degradation; D-ribose 5-phosphate from beta-D-ribopyranose: step 2/2.</text>
</comment>
<feature type="binding site" evidence="13">
    <location>
        <position position="282"/>
    </location>
    <ligand>
        <name>K(+)</name>
        <dbReference type="ChEBI" id="CHEBI:29103"/>
    </ligand>
</feature>
<dbReference type="InterPro" id="IPR011877">
    <property type="entry name" value="Ribokinase"/>
</dbReference>
<feature type="binding site" evidence="13">
    <location>
        <begin position="39"/>
        <end position="43"/>
    </location>
    <ligand>
        <name>substrate</name>
    </ligand>
</feature>
<dbReference type="PRINTS" id="PR00990">
    <property type="entry name" value="RIBOKINASE"/>
</dbReference>
<dbReference type="Gene3D" id="3.40.1190.20">
    <property type="match status" value="1"/>
</dbReference>
<dbReference type="EMBL" id="BSNX01000075">
    <property type="protein sequence ID" value="GLQ76012.1"/>
    <property type="molecule type" value="Genomic_DNA"/>
</dbReference>
<comment type="caution">
    <text evidence="13">Lacks conserved residue(s) required for the propagation of feature annotation.</text>
</comment>
<keyword evidence="6 13" id="KW-0479">Metal-binding</keyword>
<dbReference type="PANTHER" id="PTHR10584">
    <property type="entry name" value="SUGAR KINASE"/>
    <property type="match status" value="1"/>
</dbReference>
<dbReference type="GO" id="GO:0019303">
    <property type="term" value="P:D-ribose catabolic process"/>
    <property type="evidence" value="ECO:0007669"/>
    <property type="project" value="UniProtKB-UniRule"/>
</dbReference>
<dbReference type="InterPro" id="IPR029056">
    <property type="entry name" value="Ribokinase-like"/>
</dbReference>
<dbReference type="GO" id="GO:0005524">
    <property type="term" value="F:ATP binding"/>
    <property type="evidence" value="ECO:0007669"/>
    <property type="project" value="UniProtKB-UniRule"/>
</dbReference>
<dbReference type="AlphaFoldDB" id="A0AAV5NZR0"/>
<gene>
    <name evidence="15" type="primary">rbsK_1</name>
    <name evidence="13" type="synonym">rbsK</name>
    <name evidence="15" type="ORF">GCM10007932_53750</name>
</gene>
<feature type="active site" description="Proton acceptor" evidence="13">
    <location>
        <position position="252"/>
    </location>
</feature>
<accession>A0AAV5NZR0</accession>
<dbReference type="PROSITE" id="PS00584">
    <property type="entry name" value="PFKB_KINASES_2"/>
    <property type="match status" value="1"/>
</dbReference>
<evidence type="ECO:0000256" key="2">
    <source>
        <dbReference type="ARBA" id="ARBA00012035"/>
    </source>
</evidence>
<evidence type="ECO:0000313" key="15">
    <source>
        <dbReference type="EMBL" id="GLQ76012.1"/>
    </source>
</evidence>
<feature type="binding site" evidence="13">
    <location>
        <position position="287"/>
    </location>
    <ligand>
        <name>K(+)</name>
        <dbReference type="ChEBI" id="CHEBI:29103"/>
    </ligand>
</feature>
<evidence type="ECO:0000256" key="10">
    <source>
        <dbReference type="ARBA" id="ARBA00022842"/>
    </source>
</evidence>
<feature type="binding site" evidence="13">
    <location>
        <position position="291"/>
    </location>
    <ligand>
        <name>K(+)</name>
        <dbReference type="ChEBI" id="CHEBI:29103"/>
    </ligand>
</feature>
<keyword evidence="9 13" id="KW-0067">ATP-binding</keyword>
<keyword evidence="5 13" id="KW-0808">Transferase</keyword>
<dbReference type="SUPFAM" id="SSF53613">
    <property type="entry name" value="Ribokinase-like"/>
    <property type="match status" value="1"/>
</dbReference>
<dbReference type="InterPro" id="IPR002173">
    <property type="entry name" value="Carboh/pur_kinase_PfkB_CS"/>
</dbReference>
<dbReference type="NCBIfam" id="TIGR02152">
    <property type="entry name" value="D_ribokin_bact"/>
    <property type="match status" value="1"/>
</dbReference>